<dbReference type="InterPro" id="IPR001646">
    <property type="entry name" value="5peptide_repeat"/>
</dbReference>
<evidence type="ECO:0000313" key="1">
    <source>
        <dbReference type="EMBL" id="ATB38173.1"/>
    </source>
</evidence>
<proteinExistence type="predicted"/>
<sequence>MLATKAVLKNREIKNERLELTDKGSLYFLGPELTLSHCTVVLKVSARSLLIREGTRFIDCTFEVKKELKNHQDWVFASLKGCRFKGRLSGCEFGRWPDYSEGWEHGSIDACDFSEAHLDGCRFHGCDMSTLQLPLWPCFTILDPLRRGPELVARQWPGDVGIAMKGHLREPPSTVAVTWSASVLAKEGGTTPEAIKAVLDQCEGIVY</sequence>
<evidence type="ECO:0008006" key="3">
    <source>
        <dbReference type="Google" id="ProtNLM"/>
    </source>
</evidence>
<protein>
    <recommendedName>
        <fullName evidence="3">Pentapeptide repeat protein</fullName>
    </recommendedName>
</protein>
<dbReference type="Pfam" id="PF00805">
    <property type="entry name" value="Pentapeptide"/>
    <property type="match status" value="1"/>
</dbReference>
<dbReference type="AlphaFoldDB" id="A0A250J3M0"/>
<reference evidence="1 2" key="1">
    <citation type="submission" date="2017-06" db="EMBL/GenBank/DDBJ databases">
        <title>Sequencing and comparative analysis of myxobacterial genomes.</title>
        <authorList>
            <person name="Rupp O."/>
            <person name="Goesmann A."/>
            <person name="Sogaard-Andersen L."/>
        </authorList>
    </citation>
    <scope>NUCLEOTIDE SEQUENCE [LARGE SCALE GENOMIC DNA]</scope>
    <source>
        <strain evidence="1 2">DSM 52655</strain>
    </source>
</reference>
<gene>
    <name evidence="1" type="ORF">CYFUS_003606</name>
</gene>
<organism evidence="1 2">
    <name type="scientific">Cystobacter fuscus</name>
    <dbReference type="NCBI Taxonomy" id="43"/>
    <lineage>
        <taxon>Bacteria</taxon>
        <taxon>Pseudomonadati</taxon>
        <taxon>Myxococcota</taxon>
        <taxon>Myxococcia</taxon>
        <taxon>Myxococcales</taxon>
        <taxon>Cystobacterineae</taxon>
        <taxon>Archangiaceae</taxon>
        <taxon>Cystobacter</taxon>
    </lineage>
</organism>
<dbReference type="KEGG" id="cfus:CYFUS_003606"/>
<dbReference type="Proteomes" id="UP000217257">
    <property type="component" value="Chromosome"/>
</dbReference>
<dbReference type="Gene3D" id="2.160.20.80">
    <property type="entry name" value="E3 ubiquitin-protein ligase SopA"/>
    <property type="match status" value="1"/>
</dbReference>
<accession>A0A250J3M0</accession>
<evidence type="ECO:0000313" key="2">
    <source>
        <dbReference type="Proteomes" id="UP000217257"/>
    </source>
</evidence>
<dbReference type="EMBL" id="CP022098">
    <property type="protein sequence ID" value="ATB38173.1"/>
    <property type="molecule type" value="Genomic_DNA"/>
</dbReference>
<name>A0A250J3M0_9BACT</name>